<evidence type="ECO:0000313" key="3">
    <source>
        <dbReference type="EMBL" id="CAG7818870.1"/>
    </source>
</evidence>
<evidence type="ECO:0000313" key="4">
    <source>
        <dbReference type="Proteomes" id="UP000708208"/>
    </source>
</evidence>
<feature type="compositionally biased region" description="Gly residues" evidence="1">
    <location>
        <begin position="66"/>
        <end position="93"/>
    </location>
</feature>
<feature type="compositionally biased region" description="Low complexity" evidence="1">
    <location>
        <begin position="110"/>
        <end position="121"/>
    </location>
</feature>
<gene>
    <name evidence="3" type="ORF">AFUS01_LOCUS29348</name>
</gene>
<feature type="chain" id="PRO_5035181220" description="Glycine-rich protein" evidence="2">
    <location>
        <begin position="23"/>
        <end position="186"/>
    </location>
</feature>
<proteinExistence type="predicted"/>
<feature type="region of interest" description="Disordered" evidence="1">
    <location>
        <begin position="38"/>
        <end position="129"/>
    </location>
</feature>
<feature type="signal peptide" evidence="2">
    <location>
        <begin position="1"/>
        <end position="22"/>
    </location>
</feature>
<keyword evidence="4" id="KW-1185">Reference proteome</keyword>
<protein>
    <recommendedName>
        <fullName evidence="5">Glycine-rich protein</fullName>
    </recommendedName>
</protein>
<organism evidence="3 4">
    <name type="scientific">Allacma fusca</name>
    <dbReference type="NCBI Taxonomy" id="39272"/>
    <lineage>
        <taxon>Eukaryota</taxon>
        <taxon>Metazoa</taxon>
        <taxon>Ecdysozoa</taxon>
        <taxon>Arthropoda</taxon>
        <taxon>Hexapoda</taxon>
        <taxon>Collembola</taxon>
        <taxon>Symphypleona</taxon>
        <taxon>Sminthuridae</taxon>
        <taxon>Allacma</taxon>
    </lineage>
</organism>
<reference evidence="3" key="1">
    <citation type="submission" date="2021-06" db="EMBL/GenBank/DDBJ databases">
        <authorList>
            <person name="Hodson N. C."/>
            <person name="Mongue J. A."/>
            <person name="Jaron S. K."/>
        </authorList>
    </citation>
    <scope>NUCLEOTIDE SEQUENCE</scope>
</reference>
<dbReference type="EMBL" id="CAJVCH010432868">
    <property type="protein sequence ID" value="CAG7818870.1"/>
    <property type="molecule type" value="Genomic_DNA"/>
</dbReference>
<keyword evidence="2" id="KW-0732">Signal</keyword>
<evidence type="ECO:0000256" key="1">
    <source>
        <dbReference type="SAM" id="MobiDB-lite"/>
    </source>
</evidence>
<comment type="caution">
    <text evidence="3">The sequence shown here is derived from an EMBL/GenBank/DDBJ whole genome shotgun (WGS) entry which is preliminary data.</text>
</comment>
<name>A0A8J2KQJ0_9HEXA</name>
<evidence type="ECO:0000256" key="2">
    <source>
        <dbReference type="SAM" id="SignalP"/>
    </source>
</evidence>
<dbReference type="Proteomes" id="UP000708208">
    <property type="component" value="Unassembled WGS sequence"/>
</dbReference>
<accession>A0A8J2KQJ0</accession>
<evidence type="ECO:0008006" key="5">
    <source>
        <dbReference type="Google" id="ProtNLM"/>
    </source>
</evidence>
<dbReference type="AlphaFoldDB" id="A0A8J2KQJ0"/>
<sequence length="186" mass="18471">MANAIHPVKIISTVIFFAGILGVYDQSAVSANVVKRQTFHLTPPPPPSKDDPPIGKYQDTFEAPDDGGGNAGGTGGTGGAGDTGSGGGNGVTGGYPDAVPPAGGDGVTGGYPASGTPSSGYGPPGGGGGHHGGKCAFDFTAIFDSVFALVNGVISAVFGVVNKKIEKFNNKLMIIHNIVHVPGTEH</sequence>